<accession>F0ST36</accession>
<dbReference type="Proteomes" id="UP000006860">
    <property type="component" value="Chromosome"/>
</dbReference>
<dbReference type="Gene3D" id="3.30.160.250">
    <property type="match status" value="1"/>
</dbReference>
<reference evidence="2" key="1">
    <citation type="submission" date="2011-02" db="EMBL/GenBank/DDBJ databases">
        <title>The complete genome of Planctomyces brasiliensis DSM 5305.</title>
        <authorList>
            <person name="Lucas S."/>
            <person name="Copeland A."/>
            <person name="Lapidus A."/>
            <person name="Bruce D."/>
            <person name="Goodwin L."/>
            <person name="Pitluck S."/>
            <person name="Kyrpides N."/>
            <person name="Mavromatis K."/>
            <person name="Pagani I."/>
            <person name="Ivanova N."/>
            <person name="Ovchinnikova G."/>
            <person name="Lu M."/>
            <person name="Detter J.C."/>
            <person name="Han C."/>
            <person name="Land M."/>
            <person name="Hauser L."/>
            <person name="Markowitz V."/>
            <person name="Cheng J.-F."/>
            <person name="Hugenholtz P."/>
            <person name="Woyke T."/>
            <person name="Wu D."/>
            <person name="Tindall B."/>
            <person name="Pomrenke H.G."/>
            <person name="Brambilla E."/>
            <person name="Klenk H.-P."/>
            <person name="Eisen J.A."/>
        </authorList>
    </citation>
    <scope>NUCLEOTIDE SEQUENCE [LARGE SCALE GENOMIC DNA]</scope>
    <source>
        <strain evidence="2">ATCC 49424 / DSM 5305 / JCM 21570 / IAM 15109 / NBRC 103401 / IFAM 1448</strain>
    </source>
</reference>
<organism evidence="1 2">
    <name type="scientific">Rubinisphaera brasiliensis (strain ATCC 49424 / DSM 5305 / JCM 21570 / IAM 15109 / NBRC 103401 / IFAM 1448)</name>
    <name type="common">Planctomyces brasiliensis</name>
    <dbReference type="NCBI Taxonomy" id="756272"/>
    <lineage>
        <taxon>Bacteria</taxon>
        <taxon>Pseudomonadati</taxon>
        <taxon>Planctomycetota</taxon>
        <taxon>Planctomycetia</taxon>
        <taxon>Planctomycetales</taxon>
        <taxon>Planctomycetaceae</taxon>
        <taxon>Rubinisphaera</taxon>
    </lineage>
</organism>
<dbReference type="eggNOG" id="COG1598">
    <property type="taxonomic scope" value="Bacteria"/>
</dbReference>
<keyword evidence="2" id="KW-1185">Reference proteome</keyword>
<dbReference type="OrthoDB" id="9797194at2"/>
<evidence type="ECO:0000313" key="1">
    <source>
        <dbReference type="EMBL" id="ADY58191.1"/>
    </source>
</evidence>
<dbReference type="KEGG" id="pbs:Plabr_0564"/>
<name>F0ST36_RUBBR</name>
<gene>
    <name evidence="1" type="ordered locus">Plabr_0564</name>
</gene>
<dbReference type="STRING" id="756272.Plabr_0564"/>
<dbReference type="AlphaFoldDB" id="F0ST36"/>
<dbReference type="InterPro" id="IPR035069">
    <property type="entry name" value="TTHA1013/TTHA0281-like"/>
</dbReference>
<dbReference type="RefSeq" id="WP_013626934.1">
    <property type="nucleotide sequence ID" value="NC_015174.1"/>
</dbReference>
<protein>
    <submittedName>
        <fullName evidence="1">HicB family protein</fullName>
    </submittedName>
</protein>
<dbReference type="SUPFAM" id="SSF143100">
    <property type="entry name" value="TTHA1013/TTHA0281-like"/>
    <property type="match status" value="1"/>
</dbReference>
<sequence>MNPSARYVKIVEWSDEGNCFVGSCPGLLHGGCHGDNEQAVFEELCRIVEETVELYARDGKPLPPATAGCGWSEAISDAAGK</sequence>
<proteinExistence type="predicted"/>
<dbReference type="HOGENOM" id="CLU_2650767_0_0_0"/>
<dbReference type="EMBL" id="CP002546">
    <property type="protein sequence ID" value="ADY58191.1"/>
    <property type="molecule type" value="Genomic_DNA"/>
</dbReference>
<evidence type="ECO:0000313" key="2">
    <source>
        <dbReference type="Proteomes" id="UP000006860"/>
    </source>
</evidence>